<organism evidence="1 2">
    <name type="scientific">Jeotgalibacillus soli</name>
    <dbReference type="NCBI Taxonomy" id="889306"/>
    <lineage>
        <taxon>Bacteria</taxon>
        <taxon>Bacillati</taxon>
        <taxon>Bacillota</taxon>
        <taxon>Bacilli</taxon>
        <taxon>Bacillales</taxon>
        <taxon>Caryophanaceae</taxon>
        <taxon>Jeotgalibacillus</taxon>
    </lineage>
</organism>
<sequence>MNGQPQQAVQLRSAFDPYVYQTLMSVVGKNIVVQTTKNPIQGLLSKVTPDHIVIEINRTPFFIRIQEIVWVSPS</sequence>
<dbReference type="STRING" id="889306.KP78_10630"/>
<dbReference type="AlphaFoldDB" id="A0A0C2RHF5"/>
<gene>
    <name evidence="1" type="ORF">KP78_10630</name>
</gene>
<proteinExistence type="predicted"/>
<accession>A0A0C2RHF5</accession>
<dbReference type="Pfam" id="PF10842">
    <property type="entry name" value="DUF2642"/>
    <property type="match status" value="1"/>
</dbReference>
<keyword evidence="2" id="KW-1185">Reference proteome</keyword>
<name>A0A0C2RHF5_9BACL</name>
<dbReference type="RefSeq" id="WP_041086828.1">
    <property type="nucleotide sequence ID" value="NZ_JXRP01000009.1"/>
</dbReference>
<protein>
    <recommendedName>
        <fullName evidence="3">DUF2642 domain-containing protein</fullName>
    </recommendedName>
</protein>
<comment type="caution">
    <text evidence="1">The sequence shown here is derived from an EMBL/GenBank/DDBJ whole genome shotgun (WGS) entry which is preliminary data.</text>
</comment>
<evidence type="ECO:0008006" key="3">
    <source>
        <dbReference type="Google" id="ProtNLM"/>
    </source>
</evidence>
<evidence type="ECO:0000313" key="1">
    <source>
        <dbReference type="EMBL" id="KIL49595.1"/>
    </source>
</evidence>
<dbReference type="Proteomes" id="UP000031938">
    <property type="component" value="Unassembled WGS sequence"/>
</dbReference>
<dbReference type="OrthoDB" id="2439488at2"/>
<dbReference type="EMBL" id="JXRP01000009">
    <property type="protein sequence ID" value="KIL49595.1"/>
    <property type="molecule type" value="Genomic_DNA"/>
</dbReference>
<evidence type="ECO:0000313" key="2">
    <source>
        <dbReference type="Proteomes" id="UP000031938"/>
    </source>
</evidence>
<dbReference type="InterPro" id="IPR020139">
    <property type="entry name" value="DUF2642"/>
</dbReference>
<reference evidence="1 2" key="1">
    <citation type="submission" date="2015-01" db="EMBL/GenBank/DDBJ databases">
        <title>Genome sequencing of Jeotgalibacillus soli.</title>
        <authorList>
            <person name="Goh K.M."/>
            <person name="Chan K.-G."/>
            <person name="Yaakop A.S."/>
            <person name="Ee R."/>
            <person name="Gan H.M."/>
            <person name="Chan C.S."/>
        </authorList>
    </citation>
    <scope>NUCLEOTIDE SEQUENCE [LARGE SCALE GENOMIC DNA]</scope>
    <source>
        <strain evidence="1 2">P9</strain>
    </source>
</reference>
<dbReference type="PATRIC" id="fig|889306.3.peg.1068"/>